<gene>
    <name evidence="5" type="ORF">DWU98_18790</name>
</gene>
<evidence type="ECO:0000256" key="3">
    <source>
        <dbReference type="SAM" id="Phobius"/>
    </source>
</evidence>
<dbReference type="Pfam" id="PF05569">
    <property type="entry name" value="Peptidase_M56"/>
    <property type="match status" value="1"/>
</dbReference>
<reference evidence="5 6" key="1">
    <citation type="submission" date="2018-07" db="EMBL/GenBank/DDBJ databases">
        <title>Dyella monticola sp. nov. and Dyella psychrodurans sp. nov. isolated from monsoon evergreen broad-leaved forest soil of Dinghu Mountain, China.</title>
        <authorList>
            <person name="Gao Z."/>
            <person name="Qiu L."/>
        </authorList>
    </citation>
    <scope>NUCLEOTIDE SEQUENCE [LARGE SCALE GENOMIC DNA]</scope>
    <source>
        <strain evidence="5 6">4G-K06</strain>
    </source>
</reference>
<feature type="region of interest" description="Disordered" evidence="2">
    <location>
        <begin position="569"/>
        <end position="591"/>
    </location>
</feature>
<feature type="compositionally biased region" description="Pro residues" evidence="2">
    <location>
        <begin position="353"/>
        <end position="365"/>
    </location>
</feature>
<feature type="compositionally biased region" description="Basic and acidic residues" evidence="2">
    <location>
        <begin position="571"/>
        <end position="581"/>
    </location>
</feature>
<accession>A0A370WSU8</accession>
<keyword evidence="6" id="KW-1185">Reference proteome</keyword>
<keyword evidence="1" id="KW-0175">Coiled coil</keyword>
<dbReference type="CDD" id="cd07341">
    <property type="entry name" value="M56_BlaR1_MecR1_like"/>
    <property type="match status" value="1"/>
</dbReference>
<feature type="region of interest" description="Disordered" evidence="2">
    <location>
        <begin position="341"/>
        <end position="388"/>
    </location>
</feature>
<keyword evidence="3" id="KW-0812">Transmembrane</keyword>
<feature type="transmembrane region" description="Helical" evidence="3">
    <location>
        <begin position="12"/>
        <end position="33"/>
    </location>
</feature>
<name>A0A370WSU8_9GAMM</name>
<dbReference type="PANTHER" id="PTHR34978:SF3">
    <property type="entry name" value="SLR0241 PROTEIN"/>
    <property type="match status" value="1"/>
</dbReference>
<evidence type="ECO:0000313" key="5">
    <source>
        <dbReference type="EMBL" id="RDS79200.1"/>
    </source>
</evidence>
<evidence type="ECO:0000256" key="1">
    <source>
        <dbReference type="SAM" id="Coils"/>
    </source>
</evidence>
<sequence length="615" mass="66665">MHVLTTLADTLLARLAWTSAQAVALIALLGLLMRVMPRLSPAIRCMLWWLVAAQLILGITMNTPVQLHWLAPARLVAVAAADQVIVHTHVHAGAAAIAITPDHARIAPASQITWSWSLAIAMAWLSGLLLQGLLAARQWLEGVALLRHAQPLTNTTLLAVCSRQARALRMRRLPQLRISHAIVSPQVTGLWRPVVLLPGEQTLSTDELSLAMAHELAHIRRGDLWLGWIPAIAQRLFFFHPLVQWAMREYAVYREAACDADVVQRHGTAAQSYGHLLVRLGVVNPVHASLAGASSTFLNLKRRLIMLQQDDTTPRMRSWLLIAVIAIVGVLPYRVTAQQPSATQRDATSVNTPPAPPAAPLPPSAAMPLTASVPPLPPPAPAAPMPPAPPAAPDIGFHAHQVDIDTEAHADRGFALLDGDTVVIHGSDADLAQAERLDKSNQPVLWVRQNGKSYVVRDTNVIQRAKDISAQAVQVARMQAEVAGKQAAMAGQQAAIAERQAELASRQSEVEGRRADIDAQRQALRAATTSLENAENEASLNGQLRGIQREEAEIQRETASINQAAATLSKRAAERSQRDAEISAQQQLRSQEFDRQMDKLLNDAIAKGLAKPANP</sequence>
<evidence type="ECO:0000313" key="6">
    <source>
        <dbReference type="Proteomes" id="UP000254258"/>
    </source>
</evidence>
<dbReference type="RefSeq" id="WP_115497128.1">
    <property type="nucleotide sequence ID" value="NZ_QRBE01000015.1"/>
</dbReference>
<feature type="domain" description="Peptidase M56" evidence="4">
    <location>
        <begin position="20"/>
        <end position="307"/>
    </location>
</feature>
<keyword evidence="3" id="KW-0472">Membrane</keyword>
<protein>
    <submittedName>
        <fullName evidence="5">Peptidase M56</fullName>
    </submittedName>
</protein>
<feature type="coiled-coil region" evidence="1">
    <location>
        <begin position="517"/>
        <end position="567"/>
    </location>
</feature>
<dbReference type="Proteomes" id="UP000254258">
    <property type="component" value="Unassembled WGS sequence"/>
</dbReference>
<evidence type="ECO:0000259" key="4">
    <source>
        <dbReference type="Pfam" id="PF05569"/>
    </source>
</evidence>
<dbReference type="OrthoDB" id="15218at2"/>
<dbReference type="EMBL" id="QRBE01000015">
    <property type="protein sequence ID" value="RDS79200.1"/>
    <property type="molecule type" value="Genomic_DNA"/>
</dbReference>
<proteinExistence type="predicted"/>
<feature type="transmembrane region" description="Helical" evidence="3">
    <location>
        <begin position="114"/>
        <end position="136"/>
    </location>
</feature>
<dbReference type="AlphaFoldDB" id="A0A370WSU8"/>
<comment type="caution">
    <text evidence="5">The sequence shown here is derived from an EMBL/GenBank/DDBJ whole genome shotgun (WGS) entry which is preliminary data.</text>
</comment>
<feature type="compositionally biased region" description="Pro residues" evidence="2">
    <location>
        <begin position="374"/>
        <end position="388"/>
    </location>
</feature>
<dbReference type="InterPro" id="IPR052173">
    <property type="entry name" value="Beta-lactam_resp_regulator"/>
</dbReference>
<feature type="compositionally biased region" description="Polar residues" evidence="2">
    <location>
        <begin position="341"/>
        <end position="351"/>
    </location>
</feature>
<evidence type="ECO:0000256" key="2">
    <source>
        <dbReference type="SAM" id="MobiDB-lite"/>
    </source>
</evidence>
<dbReference type="PANTHER" id="PTHR34978">
    <property type="entry name" value="POSSIBLE SENSOR-TRANSDUCER PROTEIN BLAR"/>
    <property type="match status" value="1"/>
</dbReference>
<feature type="transmembrane region" description="Helical" evidence="3">
    <location>
        <begin position="45"/>
        <end position="65"/>
    </location>
</feature>
<dbReference type="InterPro" id="IPR008756">
    <property type="entry name" value="Peptidase_M56"/>
</dbReference>
<keyword evidence="3" id="KW-1133">Transmembrane helix</keyword>
<organism evidence="5 6">
    <name type="scientific">Dyella monticola</name>
    <dbReference type="NCBI Taxonomy" id="1927958"/>
    <lineage>
        <taxon>Bacteria</taxon>
        <taxon>Pseudomonadati</taxon>
        <taxon>Pseudomonadota</taxon>
        <taxon>Gammaproteobacteria</taxon>
        <taxon>Lysobacterales</taxon>
        <taxon>Rhodanobacteraceae</taxon>
        <taxon>Dyella</taxon>
    </lineage>
</organism>
<feature type="transmembrane region" description="Helical" evidence="3">
    <location>
        <begin position="318"/>
        <end position="335"/>
    </location>
</feature>